<dbReference type="Proteomes" id="UP001054252">
    <property type="component" value="Unassembled WGS sequence"/>
</dbReference>
<reference evidence="1 2" key="1">
    <citation type="journal article" date="2021" name="Commun. Biol.">
        <title>The genome of Shorea leprosula (Dipterocarpaceae) highlights the ecological relevance of drought in aseasonal tropical rainforests.</title>
        <authorList>
            <person name="Ng K.K.S."/>
            <person name="Kobayashi M.J."/>
            <person name="Fawcett J.A."/>
            <person name="Hatakeyama M."/>
            <person name="Paape T."/>
            <person name="Ng C.H."/>
            <person name="Ang C.C."/>
            <person name="Tnah L.H."/>
            <person name="Lee C.T."/>
            <person name="Nishiyama T."/>
            <person name="Sese J."/>
            <person name="O'Brien M.J."/>
            <person name="Copetti D."/>
            <person name="Mohd Noor M.I."/>
            <person name="Ong R.C."/>
            <person name="Putra M."/>
            <person name="Sireger I.Z."/>
            <person name="Indrioko S."/>
            <person name="Kosugi Y."/>
            <person name="Izuno A."/>
            <person name="Isagi Y."/>
            <person name="Lee S.L."/>
            <person name="Shimizu K.K."/>
        </authorList>
    </citation>
    <scope>NUCLEOTIDE SEQUENCE [LARGE SCALE GENOMIC DNA]</scope>
    <source>
        <strain evidence="1">214</strain>
    </source>
</reference>
<dbReference type="EMBL" id="BPVZ01000272">
    <property type="protein sequence ID" value="GKV48840.1"/>
    <property type="molecule type" value="Genomic_DNA"/>
</dbReference>
<gene>
    <name evidence="1" type="ORF">SLEP1_g55631</name>
</gene>
<name>A0AAV5MH33_9ROSI</name>
<protein>
    <submittedName>
        <fullName evidence="1">Uncharacterized protein</fullName>
    </submittedName>
</protein>
<organism evidence="1 2">
    <name type="scientific">Rubroshorea leprosula</name>
    <dbReference type="NCBI Taxonomy" id="152421"/>
    <lineage>
        <taxon>Eukaryota</taxon>
        <taxon>Viridiplantae</taxon>
        <taxon>Streptophyta</taxon>
        <taxon>Embryophyta</taxon>
        <taxon>Tracheophyta</taxon>
        <taxon>Spermatophyta</taxon>
        <taxon>Magnoliopsida</taxon>
        <taxon>eudicotyledons</taxon>
        <taxon>Gunneridae</taxon>
        <taxon>Pentapetalae</taxon>
        <taxon>rosids</taxon>
        <taxon>malvids</taxon>
        <taxon>Malvales</taxon>
        <taxon>Dipterocarpaceae</taxon>
        <taxon>Rubroshorea</taxon>
    </lineage>
</organism>
<evidence type="ECO:0000313" key="1">
    <source>
        <dbReference type="EMBL" id="GKV48840.1"/>
    </source>
</evidence>
<sequence>METLFPRVDGSNEGNWCNKLKLLGFSWERVERGLGGEGETRSSLFFDELHVAVPLLPLYCSFDTTTPTEIGRKDILVHNLEMGGMKKMPEEWEILILN</sequence>
<comment type="caution">
    <text evidence="1">The sequence shown here is derived from an EMBL/GenBank/DDBJ whole genome shotgun (WGS) entry which is preliminary data.</text>
</comment>
<evidence type="ECO:0000313" key="2">
    <source>
        <dbReference type="Proteomes" id="UP001054252"/>
    </source>
</evidence>
<keyword evidence="2" id="KW-1185">Reference proteome</keyword>
<accession>A0AAV5MH33</accession>
<dbReference type="AlphaFoldDB" id="A0AAV5MH33"/>
<proteinExistence type="predicted"/>